<dbReference type="GO" id="GO:0006210">
    <property type="term" value="P:thymine catabolic process"/>
    <property type="evidence" value="ECO:0007669"/>
    <property type="project" value="TreeGrafter"/>
</dbReference>
<dbReference type="GO" id="GO:0005829">
    <property type="term" value="C:cytosol"/>
    <property type="evidence" value="ECO:0007669"/>
    <property type="project" value="TreeGrafter"/>
</dbReference>
<name>A0A7R8HD82_LEPSM</name>
<evidence type="ECO:0000313" key="4">
    <source>
        <dbReference type="Proteomes" id="UP000675881"/>
    </source>
</evidence>
<protein>
    <submittedName>
        <fullName evidence="3">DPYD</fullName>
        <ecNumber evidence="3">1.3.1.2</ecNumber>
    </submittedName>
</protein>
<dbReference type="SUPFAM" id="SSF51395">
    <property type="entry name" value="FMN-linked oxidoreductases"/>
    <property type="match status" value="1"/>
</dbReference>
<dbReference type="GO" id="GO:0050661">
    <property type="term" value="F:NADP binding"/>
    <property type="evidence" value="ECO:0007669"/>
    <property type="project" value="TreeGrafter"/>
</dbReference>
<dbReference type="AlphaFoldDB" id="A0A7R8HD82"/>
<feature type="domain" description="4Fe-4S ferredoxin-type" evidence="2">
    <location>
        <begin position="156"/>
        <end position="188"/>
    </location>
</feature>
<feature type="domain" description="4Fe-4S ferredoxin-type" evidence="2">
    <location>
        <begin position="190"/>
        <end position="220"/>
    </location>
</feature>
<accession>A0A7R8HD82</accession>
<dbReference type="InterPro" id="IPR017896">
    <property type="entry name" value="4Fe4S_Fe-S-bd"/>
</dbReference>
<dbReference type="InterPro" id="IPR017900">
    <property type="entry name" value="4Fe4S_Fe_S_CS"/>
</dbReference>
<evidence type="ECO:0000259" key="2">
    <source>
        <dbReference type="PROSITE" id="PS51379"/>
    </source>
</evidence>
<dbReference type="PANTHER" id="PTHR43073:SF2">
    <property type="entry name" value="DIHYDROPYRIMIDINE DEHYDROGENASE [NADP(+)]"/>
    <property type="match status" value="1"/>
</dbReference>
<dbReference type="OrthoDB" id="4327079at2759"/>
<dbReference type="GO" id="GO:0002058">
    <property type="term" value="F:uracil binding"/>
    <property type="evidence" value="ECO:0007669"/>
    <property type="project" value="TreeGrafter"/>
</dbReference>
<sequence length="249" mass="27786">MGLNSKGVAWPNVMKKTTYGGMSGGIDSADACLQFLYAGGSVMQVSSAIQNQDFTVIDDYVTGLKALLYYQAIEELDDWDGLAPPTERTYKGKSVDVKLSETLKKNIPNFGPYIKEKKKIMPANVPTRNLPQVKEVIGKALDYIGAYKDLSQREHVIAMIDPEMCINCGKCYMTCNDTGYQAIEFDPETHIPRVLEDKCTGCTLCYSVCPVIDCIQMIQRKDDYIPNRGVSLSADWKPRLPELQVKKCL</sequence>
<evidence type="ECO:0000313" key="3">
    <source>
        <dbReference type="EMBL" id="CAF3018265.1"/>
    </source>
</evidence>
<evidence type="ECO:0000256" key="1">
    <source>
        <dbReference type="ARBA" id="ARBA00023002"/>
    </source>
</evidence>
<dbReference type="EMBL" id="HG994587">
    <property type="protein sequence ID" value="CAF3018265.1"/>
    <property type="molecule type" value="Genomic_DNA"/>
</dbReference>
<dbReference type="Gene3D" id="3.20.20.70">
    <property type="entry name" value="Aldolase class I"/>
    <property type="match status" value="1"/>
</dbReference>
<keyword evidence="1 3" id="KW-0560">Oxidoreductase</keyword>
<organism evidence="3 4">
    <name type="scientific">Lepeophtheirus salmonis</name>
    <name type="common">Salmon louse</name>
    <name type="synonym">Caligus salmonis</name>
    <dbReference type="NCBI Taxonomy" id="72036"/>
    <lineage>
        <taxon>Eukaryota</taxon>
        <taxon>Metazoa</taxon>
        <taxon>Ecdysozoa</taxon>
        <taxon>Arthropoda</taxon>
        <taxon>Crustacea</taxon>
        <taxon>Multicrustacea</taxon>
        <taxon>Hexanauplia</taxon>
        <taxon>Copepoda</taxon>
        <taxon>Siphonostomatoida</taxon>
        <taxon>Caligidae</taxon>
        <taxon>Lepeophtheirus</taxon>
    </lineage>
</organism>
<dbReference type="SUPFAM" id="SSF54862">
    <property type="entry name" value="4Fe-4S ferredoxins"/>
    <property type="match status" value="1"/>
</dbReference>
<gene>
    <name evidence="3" type="ORF">LSAA_14220</name>
</gene>
<dbReference type="GO" id="GO:0017113">
    <property type="term" value="F:dihydropyrimidine dehydrogenase (NADP+) activity"/>
    <property type="evidence" value="ECO:0007669"/>
    <property type="project" value="UniProtKB-EC"/>
</dbReference>
<keyword evidence="4" id="KW-1185">Reference proteome</keyword>
<dbReference type="Gene3D" id="3.30.70.20">
    <property type="match status" value="1"/>
</dbReference>
<dbReference type="Proteomes" id="UP000675881">
    <property type="component" value="Chromosome 8"/>
</dbReference>
<dbReference type="InterPro" id="IPR013785">
    <property type="entry name" value="Aldolase_TIM"/>
</dbReference>
<reference evidence="3" key="1">
    <citation type="submission" date="2021-02" db="EMBL/GenBank/DDBJ databases">
        <authorList>
            <person name="Bekaert M."/>
        </authorList>
    </citation>
    <scope>NUCLEOTIDE SEQUENCE</scope>
    <source>
        <strain evidence="3">IoA-00</strain>
    </source>
</reference>
<dbReference type="PROSITE" id="PS51379">
    <property type="entry name" value="4FE4S_FER_2"/>
    <property type="match status" value="2"/>
</dbReference>
<dbReference type="FunFam" id="3.30.70.20:FF:000023">
    <property type="entry name" value="Dihydropyrimidine dehydrogenase [NADP(+)]"/>
    <property type="match status" value="1"/>
</dbReference>
<dbReference type="PANTHER" id="PTHR43073">
    <property type="entry name" value="DIHYDROPYRIMIDINE DEHYDROGENASE [NADP(+)]"/>
    <property type="match status" value="1"/>
</dbReference>
<proteinExistence type="predicted"/>
<dbReference type="EC" id="1.3.1.2" evidence="3"/>
<dbReference type="GO" id="GO:0006212">
    <property type="term" value="P:uracil catabolic process"/>
    <property type="evidence" value="ECO:0007669"/>
    <property type="project" value="TreeGrafter"/>
</dbReference>
<dbReference type="Pfam" id="PF14697">
    <property type="entry name" value="Fer4_21"/>
    <property type="match status" value="1"/>
</dbReference>
<dbReference type="PROSITE" id="PS00198">
    <property type="entry name" value="4FE4S_FER_1"/>
    <property type="match status" value="1"/>
</dbReference>